<dbReference type="EMBL" id="MWWS01000008">
    <property type="protein sequence ID" value="OZG48786.1"/>
    <property type="molecule type" value="Genomic_DNA"/>
</dbReference>
<evidence type="ECO:0000256" key="3">
    <source>
        <dbReference type="ARBA" id="ARBA00022692"/>
    </source>
</evidence>
<dbReference type="Gene3D" id="1.20.1250.20">
    <property type="entry name" value="MFS general substrate transporter like domains"/>
    <property type="match status" value="1"/>
</dbReference>
<feature type="domain" description="Major facilitator superfamily (MFS) profile" evidence="7">
    <location>
        <begin position="1"/>
        <end position="406"/>
    </location>
</feature>
<accession>A0A261EQ22</accession>
<evidence type="ECO:0000256" key="1">
    <source>
        <dbReference type="ARBA" id="ARBA00004651"/>
    </source>
</evidence>
<comment type="subcellular location">
    <subcellularLocation>
        <location evidence="1">Cell membrane</location>
        <topology evidence="1">Multi-pass membrane protein</topology>
    </subcellularLocation>
</comment>
<keyword evidence="5 6" id="KW-0472">Membrane</keyword>
<protein>
    <submittedName>
        <fullName evidence="8">Major facilitator superfamily protein</fullName>
    </submittedName>
</protein>
<feature type="transmembrane region" description="Helical" evidence="6">
    <location>
        <begin position="294"/>
        <end position="311"/>
    </location>
</feature>
<evidence type="ECO:0000256" key="4">
    <source>
        <dbReference type="ARBA" id="ARBA00022989"/>
    </source>
</evidence>
<feature type="transmembrane region" description="Helical" evidence="6">
    <location>
        <begin position="21"/>
        <end position="43"/>
    </location>
</feature>
<dbReference type="CDD" id="cd06173">
    <property type="entry name" value="MFS_MefA_like"/>
    <property type="match status" value="1"/>
</dbReference>
<sequence length="412" mass="43476">MDSLSSPDSDTIRRRTSIVCWGSNVLLGGVADQIFYVALSWQLSQASSAATLGLTMTLNAVCRIAFLPIGGVAADRIGHKRMSILTESIRLTVFILGMCYLMLGFGSPDARFLILFAIFLGLADAFYLPSTSALIGEVEEYISLSSAVSARSLLQRGAFIIGPALGGKLIASSGLAITLGVAGLSCILSLLALFILRSAPPEKTTVEKASLLTDFSQGLKHVITGHSVFSAFLLIIITEFIFEGLFDVGVPLLVSSQGWDSNMLGSLLSLFGVGAAISALVTGKLFRGRLSMSFAFKTTCMFGVFILAMGLLSNQILVMACSIIAGLLCGASSIATNYVIFDNTSKEQLGRVSSMTALASNGTAPLSYMVVGFAAGKIGINMTFVIGGALLLSSVPIIWLMLQLRSNQRNTL</sequence>
<organism evidence="8 9">
    <name type="scientific">Bombiscardovia coagulans</name>
    <dbReference type="NCBI Taxonomy" id="686666"/>
    <lineage>
        <taxon>Bacteria</taxon>
        <taxon>Bacillati</taxon>
        <taxon>Actinomycetota</taxon>
        <taxon>Actinomycetes</taxon>
        <taxon>Bifidobacteriales</taxon>
        <taxon>Bifidobacteriaceae</taxon>
        <taxon>Bombiscardovia</taxon>
    </lineage>
</organism>
<keyword evidence="3 6" id="KW-0812">Transmembrane</keyword>
<evidence type="ECO:0000256" key="6">
    <source>
        <dbReference type="SAM" id="Phobius"/>
    </source>
</evidence>
<dbReference type="PROSITE" id="PS50850">
    <property type="entry name" value="MFS"/>
    <property type="match status" value="1"/>
</dbReference>
<evidence type="ECO:0000256" key="2">
    <source>
        <dbReference type="ARBA" id="ARBA00022475"/>
    </source>
</evidence>
<evidence type="ECO:0000313" key="8">
    <source>
        <dbReference type="EMBL" id="OZG48786.1"/>
    </source>
</evidence>
<reference evidence="8 9" key="1">
    <citation type="journal article" date="2017" name="BMC Genomics">
        <title>Comparative genomic and phylogenomic analyses of the Bifidobacteriaceae family.</title>
        <authorList>
            <person name="Lugli G.A."/>
            <person name="Milani C."/>
            <person name="Turroni F."/>
            <person name="Duranti S."/>
            <person name="Mancabelli L."/>
            <person name="Mangifesta M."/>
            <person name="Ferrario C."/>
            <person name="Modesto M."/>
            <person name="Mattarelli P."/>
            <person name="Jiri K."/>
            <person name="van Sinderen D."/>
            <person name="Ventura M."/>
        </authorList>
    </citation>
    <scope>NUCLEOTIDE SEQUENCE [LARGE SCALE GENOMIC DNA]</scope>
    <source>
        <strain evidence="8 9">DSM 22924</strain>
    </source>
</reference>
<name>A0A261EQ22_9BIFI</name>
<feature type="transmembrane region" description="Helical" evidence="6">
    <location>
        <begin position="89"/>
        <end position="106"/>
    </location>
</feature>
<feature type="transmembrane region" description="Helical" evidence="6">
    <location>
        <begin position="380"/>
        <end position="402"/>
    </location>
</feature>
<dbReference type="GO" id="GO:0022857">
    <property type="term" value="F:transmembrane transporter activity"/>
    <property type="evidence" value="ECO:0007669"/>
    <property type="project" value="InterPro"/>
</dbReference>
<evidence type="ECO:0000313" key="9">
    <source>
        <dbReference type="Proteomes" id="UP000216004"/>
    </source>
</evidence>
<dbReference type="InterPro" id="IPR020846">
    <property type="entry name" value="MFS_dom"/>
</dbReference>
<evidence type="ECO:0000259" key="7">
    <source>
        <dbReference type="PROSITE" id="PS50850"/>
    </source>
</evidence>
<gene>
    <name evidence="8" type="ORF">BOCO_1273</name>
</gene>
<feature type="transmembrane region" description="Helical" evidence="6">
    <location>
        <begin position="174"/>
        <end position="196"/>
    </location>
</feature>
<dbReference type="Proteomes" id="UP000216004">
    <property type="component" value="Unassembled WGS sequence"/>
</dbReference>
<evidence type="ECO:0000256" key="5">
    <source>
        <dbReference type="ARBA" id="ARBA00023136"/>
    </source>
</evidence>
<keyword evidence="9" id="KW-1185">Reference proteome</keyword>
<comment type="caution">
    <text evidence="8">The sequence shown here is derived from an EMBL/GenBank/DDBJ whole genome shotgun (WGS) entry which is preliminary data.</text>
</comment>
<feature type="transmembrane region" description="Helical" evidence="6">
    <location>
        <begin position="222"/>
        <end position="242"/>
    </location>
</feature>
<dbReference type="Pfam" id="PF07690">
    <property type="entry name" value="MFS_1"/>
    <property type="match status" value="1"/>
</dbReference>
<proteinExistence type="predicted"/>
<keyword evidence="2" id="KW-1003">Cell membrane</keyword>
<dbReference type="InterPro" id="IPR036259">
    <property type="entry name" value="MFS_trans_sf"/>
</dbReference>
<feature type="transmembrane region" description="Helical" evidence="6">
    <location>
        <begin position="112"/>
        <end position="129"/>
    </location>
</feature>
<dbReference type="AlphaFoldDB" id="A0A261EQ22"/>
<feature type="transmembrane region" description="Helical" evidence="6">
    <location>
        <begin position="317"/>
        <end position="340"/>
    </location>
</feature>
<feature type="transmembrane region" description="Helical" evidence="6">
    <location>
        <begin position="262"/>
        <end position="282"/>
    </location>
</feature>
<keyword evidence="4 6" id="KW-1133">Transmembrane helix</keyword>
<dbReference type="PANTHER" id="PTHR23513:SF6">
    <property type="entry name" value="MAJOR FACILITATOR SUPERFAMILY ASSOCIATED DOMAIN-CONTAINING PROTEIN"/>
    <property type="match status" value="1"/>
</dbReference>
<dbReference type="PANTHER" id="PTHR23513">
    <property type="entry name" value="INTEGRAL MEMBRANE EFFLUX PROTEIN-RELATED"/>
    <property type="match status" value="1"/>
</dbReference>
<dbReference type="SUPFAM" id="SSF103473">
    <property type="entry name" value="MFS general substrate transporter"/>
    <property type="match status" value="1"/>
</dbReference>
<dbReference type="InterPro" id="IPR011701">
    <property type="entry name" value="MFS"/>
</dbReference>
<dbReference type="GO" id="GO:0005886">
    <property type="term" value="C:plasma membrane"/>
    <property type="evidence" value="ECO:0007669"/>
    <property type="project" value="UniProtKB-SubCell"/>
</dbReference>
<feature type="transmembrane region" description="Helical" evidence="6">
    <location>
        <begin position="352"/>
        <end position="374"/>
    </location>
</feature>